<feature type="region of interest" description="Disordered" evidence="1">
    <location>
        <begin position="954"/>
        <end position="1044"/>
    </location>
</feature>
<feature type="region of interest" description="Disordered" evidence="1">
    <location>
        <begin position="195"/>
        <end position="228"/>
    </location>
</feature>
<feature type="region of interest" description="Disordered" evidence="1">
    <location>
        <begin position="2269"/>
        <end position="2288"/>
    </location>
</feature>
<evidence type="ECO:0000256" key="1">
    <source>
        <dbReference type="SAM" id="MobiDB-lite"/>
    </source>
</evidence>
<sequence length="2481" mass="260773">MSSSTSPSTSAGCAVGKSSSRERQQQSPFTDAALAERAGGCTRVTTGSQLSLKSLSQLPFVQASAVSPRARPATSTSVECHGRVDDTAAVHEREQRMEFLGLIERLRSLLMPATERLIRLRGALKVLQEQVMVVTPTNAGTAVGAAPGGTSAGLSIASMSVAEPLSGPRLCVAGASDQAVEEVFHFIVHRDPPAQRCGTGTGASGGGSPAVNGASGSGGRPPTPDIGLCVFPQMSPFSIAGRRRSRFESGGGSPGANRMTPGGHPGASVSSVSPTGVIGFGDEGKAASPGASSFRFPSTPPLAPSLMSAAQATVHDTLSTSGVSHPCSPVMTGLPSPDQFPLPMMHSRGSLNAYARGTRAIRDNTNPPSQLPKGTSLPPLRTAAPTATATTTVTRAGSGGGSVGRLPSVAAAAAHEPHQRCSPSPSQLPLVNTLGCLSATPPAPPLPAAPTNHHMRRVRSMVSYESHAPGDTASGPLINNAEALSCSSRLQPPSQMLPHNTASLVEMSSDGVDRSASTASMSLSSTMPDLPVIPPPPLPGFSALGALEGSGAPSCTPSSLPNTSTAEVSPPSPKHQSISASVAMNQTPETTKSAVFSSFRRRTGNSPALAGPSFSLMGEFSSLPTPIMVNPLHRTLSQCSEVSEQLHHHHRSRPSSSVAFGTARFVTLPTPFSSRGRGGMQSSPALTLREDSAILSRVSSFAPPVMRFVQRARRRVLSVSQMQLSLSAWDLFYRDHTGSRVQTAFQSASTVSGLSSPLVSRAFGDQRNCQPSSGLRIRMSGSGSRLGVSRHPEYISPLGGAQVMPEVSPQTLLGPQWLVSISEDGMLRYSPMPSTAQPRAPTHFTPVSITSDYAFFCVPYEAVACGLGPEGNRGGSSSAANVLGVSAGGVGVSVNGGGEMREVGAVLDTLFGIFRGGIHEDLQAQEQRPKPHNATAGAKSILVTAASNGGGVGATLSTPVVPPDSSSFQDSEDAPSQQRVCAGDVDTGGVSDSPRTRQGMQPATNDLPASQPAAGRHSLNAARARSQSDTVSAHAAASSPRVRLSSAGPLTAVDCASSASEPQHSADRLDKSIARSSPHCAETPGLSSTSSDEWLLPLRQALVDRTIFLLVKASNLETPTPSRRPASTTGGMENSDGAMEDGVVQRFITFAKTHYGVTVHPWRVVVFSNRDATRARNVMLAVYAQRHRHQQKRKSQQSTSPCGNEELPMQIARSAGTAGGNAEGQVATREGKRSLPLSPIGFACMTPEVPGVGNLDSAKTSTGASLMSNSRLTLESSIGGSDERCTHIVDVGRSHISDGAPCECADFIYTLLTQELSVPPLLTALEQYKPLLECLTATALTPGSPFQVNFSSGAVFATTTTTVESKQDLVDTAHQPPGPAGSVAAIEHAVPVEVGNHGAESPAVAAALAHAQEVVWRSSGAAGVCGALGYFQHAAPTHRMAKTAFLLMAWSWQLSALLPLIIDDTQSRYNQLWHNGVHAHRKLQAVRQSLALHLAASPAKSVSALEVRLQEGFRDMTQRFLKDLRRLFLSTGAATAAPASSTTAGTSTSSRTSTGPPEHRARQQQAHPLLPLDALRVYDSPGLQEAYRRLAGAVSRFHAFYLHGQLLAFDEQILRQAVSTRQGLAPEGKPSQPLWPTSVYEQRYAAIRDAERLSNFQRCPSSQSSEDVNACPSAEPCALPSSLFSTGVQPRERAAETTTTATPKPSNPRLTPASPDSAASAAARIPKREVVEAPALKVGLVPHPRPHNMSPTMNASRRALSSVDGPTLQRFAGHGESAATPASIAVKSGGVHELGPQEVLSMSFPVSAARGPAGAAASASATKPLPSSTKGRVSARRSAPRPGHKVRAEDSPPADDVSADIEGASRRRREELQRVRLDMERQLITHVSQINTEIINFLLATCVSAIPHLQRDCVDAELARVKNAQVEIVTTFTKAVRGRRDVAIAVSQLYTQLDEWITDMSRLVSMVRSRPYLERFITQLRAVLCEDEVRALAVFRDGCGDERGSQETERLAQQVAGTPGSSLGAGWMTGNGAARSPLPGRSGTSSGTGRSSNPEDSTRKGGRAEQGASTPSFTNDAPHVFPSKSLASEVGHRSARMLRYFTRLICSQHGCKDNPTLCGSGTALNAQRSAVFGEMLASPSPSRSLRSLSVVSPILTSARRSPRAKRDGGGSLGLSVSLSSMSTAWNREEECCRVECGPRGQQGHSPRDNTTTADPFFATLTPSPMMAVCAEVLAMLGVPHSQPLLSSPCTPAAQTALDFDSKATALERDVSPPAKPKPASGVRGMSTRQRKFCSADGTSLEPNVVTEDDATTASAAHTSVNAEGSAWHKKLAQWRAVMTETERPSGDASAAPLLWIVLDVWDETLLRMPYGLLLELDTLRYAESLNGISGDLMDTQKSWVSLCKESLSTIGRQLKALQEDIKKMCREDGGARVEYTQELRAVFDAASSLVALPPPSSPLSAMTACPRASLIHELPDRGTGT</sequence>
<evidence type="ECO:0000313" key="3">
    <source>
        <dbReference type="Proteomes" id="UP000674318"/>
    </source>
</evidence>
<protein>
    <submittedName>
        <fullName evidence="2">Uncharacterized protein</fullName>
    </submittedName>
</protein>
<feature type="region of interest" description="Disordered" evidence="1">
    <location>
        <begin position="2001"/>
        <end position="2088"/>
    </location>
</feature>
<name>A0A836YHE8_9TRYP</name>
<feature type="region of interest" description="Disordered" evidence="1">
    <location>
        <begin position="244"/>
        <end position="299"/>
    </location>
</feature>
<dbReference type="OrthoDB" id="265211at2759"/>
<comment type="caution">
    <text evidence="2">The sequence shown here is derived from an EMBL/GenBank/DDBJ whole genome shotgun (WGS) entry which is preliminary data.</text>
</comment>
<feature type="compositionally biased region" description="Polar residues" evidence="1">
    <location>
        <begin position="2202"/>
        <end position="2213"/>
    </location>
</feature>
<dbReference type="EMBL" id="JAFJZO010000007">
    <property type="protein sequence ID" value="KAG5510960.1"/>
    <property type="molecule type" value="Genomic_DNA"/>
</dbReference>
<feature type="compositionally biased region" description="Low complexity" evidence="1">
    <location>
        <begin position="1712"/>
        <end position="1723"/>
    </location>
</feature>
<proteinExistence type="predicted"/>
<feature type="compositionally biased region" description="Low complexity" evidence="1">
    <location>
        <begin position="375"/>
        <end position="387"/>
    </location>
</feature>
<dbReference type="GeneID" id="94292488"/>
<dbReference type="RefSeq" id="XP_067759432.1">
    <property type="nucleotide sequence ID" value="XM_067902411.1"/>
</dbReference>
<accession>A0A836YHE8</accession>
<feature type="compositionally biased region" description="Polar residues" evidence="1">
    <location>
        <begin position="553"/>
        <end position="567"/>
    </location>
</feature>
<feature type="compositionally biased region" description="Polar residues" evidence="1">
    <location>
        <begin position="996"/>
        <end position="1008"/>
    </location>
</feature>
<feature type="region of interest" description="Disordered" evidence="1">
    <location>
        <begin position="2196"/>
        <end position="2215"/>
    </location>
</feature>
<feature type="region of interest" description="Disordered" evidence="1">
    <location>
        <begin position="1538"/>
        <end position="1566"/>
    </location>
</feature>
<feature type="region of interest" description="Disordered" evidence="1">
    <location>
        <begin position="1"/>
        <end position="34"/>
    </location>
</feature>
<feature type="compositionally biased region" description="Gly residues" evidence="1">
    <location>
        <begin position="199"/>
        <end position="208"/>
    </location>
</feature>
<feature type="compositionally biased region" description="Low complexity" evidence="1">
    <location>
        <begin position="1"/>
        <end position="10"/>
    </location>
</feature>
<feature type="region of interest" description="Disordered" evidence="1">
    <location>
        <begin position="361"/>
        <end position="387"/>
    </location>
</feature>
<evidence type="ECO:0000313" key="2">
    <source>
        <dbReference type="EMBL" id="KAG5510960.1"/>
    </source>
</evidence>
<keyword evidence="3" id="KW-1185">Reference proteome</keyword>
<feature type="compositionally biased region" description="Low complexity" evidence="1">
    <location>
        <begin position="1118"/>
        <end position="1129"/>
    </location>
</feature>
<feature type="region of interest" description="Disordered" evidence="1">
    <location>
        <begin position="1117"/>
        <end position="1137"/>
    </location>
</feature>
<dbReference type="Proteomes" id="UP000674318">
    <property type="component" value="Unassembled WGS sequence"/>
</dbReference>
<feature type="compositionally biased region" description="Low complexity" evidence="1">
    <location>
        <begin position="1538"/>
        <end position="1556"/>
    </location>
</feature>
<gene>
    <name evidence="2" type="ORF">JKF63_06461</name>
</gene>
<feature type="region of interest" description="Disordered" evidence="1">
    <location>
        <begin position="1815"/>
        <end position="1867"/>
    </location>
</feature>
<feature type="region of interest" description="Disordered" evidence="1">
    <location>
        <begin position="541"/>
        <end position="589"/>
    </location>
</feature>
<feature type="region of interest" description="Disordered" evidence="1">
    <location>
        <begin position="1681"/>
        <end position="1762"/>
    </location>
</feature>
<feature type="compositionally biased region" description="Basic residues" evidence="1">
    <location>
        <begin position="1833"/>
        <end position="1845"/>
    </location>
</feature>
<organism evidence="2 3">
    <name type="scientific">Porcisia hertigi</name>
    <dbReference type="NCBI Taxonomy" id="2761500"/>
    <lineage>
        <taxon>Eukaryota</taxon>
        <taxon>Discoba</taxon>
        <taxon>Euglenozoa</taxon>
        <taxon>Kinetoplastea</taxon>
        <taxon>Metakinetoplastina</taxon>
        <taxon>Trypanosomatida</taxon>
        <taxon>Trypanosomatidae</taxon>
        <taxon>Leishmaniinae</taxon>
        <taxon>Porcisia</taxon>
    </lineage>
</organism>
<reference evidence="2 3" key="1">
    <citation type="submission" date="2021-02" db="EMBL/GenBank/DDBJ databases">
        <title>Porcisia hertigi Genome sequencing and assembly.</title>
        <authorList>
            <person name="Almutairi H."/>
            <person name="Gatherer D."/>
        </authorList>
    </citation>
    <scope>NUCLEOTIDE SEQUENCE [LARGE SCALE GENOMIC DNA]</scope>
    <source>
        <strain evidence="2 3">C119</strain>
    </source>
</reference>
<dbReference type="KEGG" id="phet:94292488"/>
<feature type="compositionally biased region" description="Low complexity" evidence="1">
    <location>
        <begin position="2040"/>
        <end position="2052"/>
    </location>
</feature>
<feature type="compositionally biased region" description="Polar residues" evidence="1">
    <location>
        <begin position="574"/>
        <end position="589"/>
    </location>
</feature>
<feature type="compositionally biased region" description="Polar residues" evidence="1">
    <location>
        <begin position="964"/>
        <end position="979"/>
    </location>
</feature>
<feature type="compositionally biased region" description="Basic and acidic residues" evidence="1">
    <location>
        <begin position="2001"/>
        <end position="2010"/>
    </location>
</feature>